<dbReference type="InterPro" id="IPR004841">
    <property type="entry name" value="AA-permease/SLC12A_dom"/>
</dbReference>
<feature type="transmembrane region" description="Helical" evidence="9">
    <location>
        <begin position="169"/>
        <end position="190"/>
    </location>
</feature>
<dbReference type="GO" id="GO:0055085">
    <property type="term" value="P:transmembrane transport"/>
    <property type="evidence" value="ECO:0007669"/>
    <property type="project" value="InterPro"/>
</dbReference>
<dbReference type="GO" id="GO:0005886">
    <property type="term" value="C:plasma membrane"/>
    <property type="evidence" value="ECO:0007669"/>
    <property type="project" value="UniProtKB-SubCell"/>
</dbReference>
<dbReference type="PANTHER" id="PTHR43495:SF2">
    <property type="entry name" value="D-SERINE_D-ALANINE_GLYCINE TRANSPORTER"/>
    <property type="match status" value="1"/>
</dbReference>
<keyword evidence="4" id="KW-1003">Cell membrane</keyword>
<dbReference type="GO" id="GO:0006865">
    <property type="term" value="P:amino acid transport"/>
    <property type="evidence" value="ECO:0007669"/>
    <property type="project" value="UniProtKB-KW"/>
</dbReference>
<reference evidence="11" key="1">
    <citation type="submission" date="2022-01" db="EMBL/GenBank/DDBJ databases">
        <title>Collection of gut derived symbiotic bacterial strains cultured from healthy donors.</title>
        <authorList>
            <person name="Lin H."/>
            <person name="Kohout C."/>
            <person name="Waligurski E."/>
            <person name="Pamer E.G."/>
        </authorList>
    </citation>
    <scope>NUCLEOTIDE SEQUENCE</scope>
    <source>
        <strain evidence="11">DFI.7.46</strain>
    </source>
</reference>
<evidence type="ECO:0000313" key="12">
    <source>
        <dbReference type="Proteomes" id="UP001200537"/>
    </source>
</evidence>
<feature type="transmembrane region" description="Helical" evidence="9">
    <location>
        <begin position="108"/>
        <end position="130"/>
    </location>
</feature>
<dbReference type="PIRSF" id="PIRSF006060">
    <property type="entry name" value="AA_transporter"/>
    <property type="match status" value="1"/>
</dbReference>
<feature type="transmembrane region" description="Helical" evidence="9">
    <location>
        <begin position="421"/>
        <end position="440"/>
    </location>
</feature>
<keyword evidence="8 9" id="KW-0472">Membrane</keyword>
<dbReference type="Proteomes" id="UP001200537">
    <property type="component" value="Unassembled WGS sequence"/>
</dbReference>
<comment type="subcellular location">
    <subcellularLocation>
        <location evidence="1">Cell membrane</location>
        <topology evidence="1">Multi-pass membrane protein</topology>
    </subcellularLocation>
</comment>
<evidence type="ECO:0000256" key="6">
    <source>
        <dbReference type="ARBA" id="ARBA00022970"/>
    </source>
</evidence>
<feature type="transmembrane region" description="Helical" evidence="9">
    <location>
        <begin position="348"/>
        <end position="370"/>
    </location>
</feature>
<accession>A0AAJ1BA60</accession>
<feature type="transmembrane region" description="Helical" evidence="9">
    <location>
        <begin position="28"/>
        <end position="45"/>
    </location>
</feature>
<evidence type="ECO:0000256" key="1">
    <source>
        <dbReference type="ARBA" id="ARBA00004651"/>
    </source>
</evidence>
<gene>
    <name evidence="11" type="ORF">L0M99_01450</name>
</gene>
<dbReference type="EMBL" id="JAKNHJ010000002">
    <property type="protein sequence ID" value="MCG4617163.1"/>
    <property type="molecule type" value="Genomic_DNA"/>
</dbReference>
<feature type="domain" description="Amino acid permease/ SLC12A" evidence="10">
    <location>
        <begin position="27"/>
        <end position="467"/>
    </location>
</feature>
<feature type="transmembrane region" description="Helical" evidence="9">
    <location>
        <begin position="210"/>
        <end position="236"/>
    </location>
</feature>
<evidence type="ECO:0000256" key="2">
    <source>
        <dbReference type="ARBA" id="ARBA00008583"/>
    </source>
</evidence>
<evidence type="ECO:0000256" key="4">
    <source>
        <dbReference type="ARBA" id="ARBA00022475"/>
    </source>
</evidence>
<feature type="transmembrane region" description="Helical" evidence="9">
    <location>
        <begin position="288"/>
        <end position="308"/>
    </location>
</feature>
<evidence type="ECO:0000259" key="10">
    <source>
        <dbReference type="Pfam" id="PF00324"/>
    </source>
</evidence>
<evidence type="ECO:0000313" key="11">
    <source>
        <dbReference type="EMBL" id="MCG4617163.1"/>
    </source>
</evidence>
<dbReference type="RefSeq" id="WP_024059424.1">
    <property type="nucleotide sequence ID" value="NZ_JAGZVZ010000004.1"/>
</dbReference>
<comment type="caution">
    <text evidence="11">The sequence shown here is derived from an EMBL/GenBank/DDBJ whole genome shotgun (WGS) entry which is preliminary data.</text>
</comment>
<feature type="transmembrane region" description="Helical" evidence="9">
    <location>
        <begin position="136"/>
        <end position="157"/>
    </location>
</feature>
<proteinExistence type="inferred from homology"/>
<sequence>MPNKPVEVEDIINSHSGGLQRNLSNRHIQLIAIGGAIGTGLFMGSGRTIHLAGPSVLLVYAIIGAVLFLVMRCMGELLVSNHRYGTFADFITDLLGPGAGFVVGWTYWLCWIVTGTAEVIAIAGYFNFWWPDLPRWIPAIATVALLFFLNALTVKAFGETEFWFSMIKIIAIIALICCGTVMVIIGFTAPDGQRATITNLWSHPGVTGSGFFPNGLSGFLGGFQLAIFSFVGIELVGTTAAETKDPEKSLPKAINSIPLRVLLFYVLALAAIMSVTPWDSLDPESSPFVGLFSLVGLVFAASLVNLVVMTSAASSCNSGVYSTSRMMYAMALRSDAPKLFRKLSRRSVPLNALIVTCLFLLTSIALMAVGGTVMEAFTLVTSVASVLFMFVWVMIVAAYVEFRRRLPQKHEASIFAMPGGYFSIAVISVFIVAMVFVLALDPATLYAMLASLLWIGVIAAVSFLVRRTPHNAKVRAEFADRRRRELAAAQQYQAN</sequence>
<feature type="transmembrane region" description="Helical" evidence="9">
    <location>
        <begin position="51"/>
        <end position="71"/>
    </location>
</feature>
<protein>
    <submittedName>
        <fullName evidence="11">Amino acid permease</fullName>
    </submittedName>
</protein>
<keyword evidence="6" id="KW-0029">Amino-acid transport</keyword>
<evidence type="ECO:0000256" key="5">
    <source>
        <dbReference type="ARBA" id="ARBA00022692"/>
    </source>
</evidence>
<evidence type="ECO:0000256" key="8">
    <source>
        <dbReference type="ARBA" id="ARBA00023136"/>
    </source>
</evidence>
<dbReference type="Pfam" id="PF00324">
    <property type="entry name" value="AA_permease"/>
    <property type="match status" value="1"/>
</dbReference>
<keyword evidence="3" id="KW-0813">Transport</keyword>
<feature type="transmembrane region" description="Helical" evidence="9">
    <location>
        <begin position="257"/>
        <end position="276"/>
    </location>
</feature>
<dbReference type="PANTHER" id="PTHR43495">
    <property type="entry name" value="GABA PERMEASE"/>
    <property type="match status" value="1"/>
</dbReference>
<feature type="transmembrane region" description="Helical" evidence="9">
    <location>
        <begin position="446"/>
        <end position="465"/>
    </location>
</feature>
<dbReference type="FunFam" id="1.20.1740.10:FF:000001">
    <property type="entry name" value="Amino acid permease"/>
    <property type="match status" value="1"/>
</dbReference>
<dbReference type="Gene3D" id="1.20.1740.10">
    <property type="entry name" value="Amino acid/polyamine transporter I"/>
    <property type="match status" value="1"/>
</dbReference>
<keyword evidence="7 9" id="KW-1133">Transmembrane helix</keyword>
<keyword evidence="5 9" id="KW-0812">Transmembrane</keyword>
<organism evidence="11 12">
    <name type="scientific">Varibaculum cambriense</name>
    <dbReference type="NCBI Taxonomy" id="184870"/>
    <lineage>
        <taxon>Bacteria</taxon>
        <taxon>Bacillati</taxon>
        <taxon>Actinomycetota</taxon>
        <taxon>Actinomycetes</taxon>
        <taxon>Actinomycetales</taxon>
        <taxon>Actinomycetaceae</taxon>
        <taxon>Varibaculum</taxon>
    </lineage>
</organism>
<evidence type="ECO:0000256" key="3">
    <source>
        <dbReference type="ARBA" id="ARBA00022448"/>
    </source>
</evidence>
<evidence type="ECO:0000256" key="9">
    <source>
        <dbReference type="SAM" id="Phobius"/>
    </source>
</evidence>
<dbReference type="AlphaFoldDB" id="A0AAJ1BA60"/>
<comment type="similarity">
    <text evidence="2">Belongs to the amino acid-polyamine-organocation (APC) superfamily. Amino acid transporter (AAT) (TC 2.A.3.1) family.</text>
</comment>
<evidence type="ECO:0000256" key="7">
    <source>
        <dbReference type="ARBA" id="ARBA00022989"/>
    </source>
</evidence>
<feature type="transmembrane region" description="Helical" evidence="9">
    <location>
        <begin position="376"/>
        <end position="400"/>
    </location>
</feature>
<name>A0AAJ1BA60_9ACTO</name>